<dbReference type="Proteomes" id="UP000202786">
    <property type="component" value="Segment"/>
</dbReference>
<dbReference type="GeneID" id="16193880"/>
<sequence>MPFEVDIDNSDMEALEANLKTLNIRSEADAAMEEVLEDEFIPFLVRKIESKGLVGLGPDKGRGPHLASEAAWAIDRQGNMDYRIYTIPSVSERAFYLEFGTTGPITPTDSDRLKFVSTEGPSAGEVIYPQAVSGVREYAFFREAIQEFDASGRLADKVGEDIADHIRNNLGF</sequence>
<keyword evidence="2" id="KW-1185">Reference proteome</keyword>
<reference evidence="1 2" key="1">
    <citation type="submission" date="2012-12" db="EMBL/GenBank/DDBJ databases">
        <authorList>
            <person name="Sencilo A."/>
            <person name="Jacobs-Sera D."/>
            <person name="Russell D.A."/>
            <person name="Ko C."/>
            <person name="Atanasova N."/>
            <person name="Osterlund E."/>
            <person name="Oksanen H.M."/>
            <person name="Bamford D.H."/>
            <person name="Hatfull G.F."/>
            <person name="Roine E."/>
            <person name="Hendrix R.W."/>
        </authorList>
    </citation>
    <scope>NUCLEOTIDE SEQUENCE [LARGE SCALE GENOMIC DNA]</scope>
</reference>
<dbReference type="KEGG" id="vg:16193880"/>
<evidence type="ECO:0000313" key="1">
    <source>
        <dbReference type="EMBL" id="AGM11345.1"/>
    </source>
</evidence>
<protein>
    <submittedName>
        <fullName evidence="1">Uncharacterized protein</fullName>
    </submittedName>
</protein>
<gene>
    <name evidence="1" type="primary">15</name>
    <name evidence="1" type="ORF">HGTV1_15</name>
</gene>
<organism evidence="1 2">
    <name type="scientific">Halogranum tailed virus 1</name>
    <dbReference type="NCBI Taxonomy" id="1273749"/>
    <lineage>
        <taxon>Viruses</taxon>
        <taxon>Duplodnaviria</taxon>
        <taxon>Heunggongvirae</taxon>
        <taxon>Uroviricota</taxon>
        <taxon>Caudoviricetes</taxon>
        <taxon>Thumleimavirales</taxon>
        <taxon>Halomagnusviridae</taxon>
        <taxon>Hagravirus</taxon>
        <taxon>Hagravirus capitaneum</taxon>
        <taxon>Hagravirus HGTV1</taxon>
    </lineage>
</organism>
<proteinExistence type="predicted"/>
<accession>R4T8W8</accession>
<name>R4T8W8_9CAUD</name>
<evidence type="ECO:0000313" key="2">
    <source>
        <dbReference type="Proteomes" id="UP000202786"/>
    </source>
</evidence>
<dbReference type="EMBL" id="KC292026">
    <property type="protein sequence ID" value="AGM11345.1"/>
    <property type="molecule type" value="Genomic_DNA"/>
</dbReference>
<dbReference type="RefSeq" id="YP_008059223.1">
    <property type="nucleotide sequence ID" value="NC_021328.1"/>
</dbReference>